<dbReference type="SUPFAM" id="SSF46785">
    <property type="entry name" value="Winged helix' DNA-binding domain"/>
    <property type="match status" value="1"/>
</dbReference>
<dbReference type="SUPFAM" id="SSF53850">
    <property type="entry name" value="Periplasmic binding protein-like II"/>
    <property type="match status" value="1"/>
</dbReference>
<evidence type="ECO:0000256" key="2">
    <source>
        <dbReference type="ARBA" id="ARBA00023015"/>
    </source>
</evidence>
<keyword evidence="7" id="KW-1185">Reference proteome</keyword>
<reference evidence="6 7" key="1">
    <citation type="submission" date="2024-09" db="EMBL/GenBank/DDBJ databases">
        <authorList>
            <person name="Sun Q."/>
            <person name="Mori K."/>
        </authorList>
    </citation>
    <scope>NUCLEOTIDE SEQUENCE [LARGE SCALE GENOMIC DNA]</scope>
    <source>
        <strain evidence="6 7">CECT 8726</strain>
    </source>
</reference>
<evidence type="ECO:0000256" key="1">
    <source>
        <dbReference type="ARBA" id="ARBA00009437"/>
    </source>
</evidence>
<keyword evidence="4" id="KW-0804">Transcription</keyword>
<dbReference type="InterPro" id="IPR000847">
    <property type="entry name" value="LysR_HTH_N"/>
</dbReference>
<dbReference type="Pfam" id="PF00126">
    <property type="entry name" value="HTH_1"/>
    <property type="match status" value="1"/>
</dbReference>
<dbReference type="Proteomes" id="UP001589683">
    <property type="component" value="Unassembled WGS sequence"/>
</dbReference>
<gene>
    <name evidence="6" type="ORF">ACFFUT_01305</name>
</gene>
<evidence type="ECO:0000256" key="3">
    <source>
        <dbReference type="ARBA" id="ARBA00023125"/>
    </source>
</evidence>
<dbReference type="InterPro" id="IPR050176">
    <property type="entry name" value="LTTR"/>
</dbReference>
<dbReference type="RefSeq" id="WP_213887676.1">
    <property type="nucleotide sequence ID" value="NZ_JAGFNU010000001.1"/>
</dbReference>
<evidence type="ECO:0000313" key="6">
    <source>
        <dbReference type="EMBL" id="MFB9230420.1"/>
    </source>
</evidence>
<keyword evidence="2" id="KW-0805">Transcription regulation</keyword>
<evidence type="ECO:0000256" key="4">
    <source>
        <dbReference type="ARBA" id="ARBA00023163"/>
    </source>
</evidence>
<evidence type="ECO:0000259" key="5">
    <source>
        <dbReference type="PROSITE" id="PS50931"/>
    </source>
</evidence>
<dbReference type="PROSITE" id="PS50931">
    <property type="entry name" value="HTH_LYSR"/>
    <property type="match status" value="1"/>
</dbReference>
<proteinExistence type="inferred from homology"/>
<dbReference type="PANTHER" id="PTHR30579:SF8">
    <property type="entry name" value="HTH-TYPE TRANSCRIPTIONAL REGULATOR HDFR"/>
    <property type="match status" value="1"/>
</dbReference>
<dbReference type="Gene3D" id="1.10.10.10">
    <property type="entry name" value="Winged helix-like DNA-binding domain superfamily/Winged helix DNA-binding domain"/>
    <property type="match status" value="1"/>
</dbReference>
<organism evidence="6 7">
    <name type="scientific">Pseudohalocynthiibacter aestuariivivens</name>
    <dbReference type="NCBI Taxonomy" id="1591409"/>
    <lineage>
        <taxon>Bacteria</taxon>
        <taxon>Pseudomonadati</taxon>
        <taxon>Pseudomonadota</taxon>
        <taxon>Alphaproteobacteria</taxon>
        <taxon>Rhodobacterales</taxon>
        <taxon>Paracoccaceae</taxon>
        <taxon>Pseudohalocynthiibacter</taxon>
    </lineage>
</organism>
<accession>A0ABV5JBD1</accession>
<feature type="domain" description="HTH lysR-type" evidence="5">
    <location>
        <begin position="1"/>
        <end position="58"/>
    </location>
</feature>
<protein>
    <submittedName>
        <fullName evidence="6">LysR family transcriptional regulator</fullName>
    </submittedName>
</protein>
<dbReference type="InterPro" id="IPR036388">
    <property type="entry name" value="WH-like_DNA-bd_sf"/>
</dbReference>
<keyword evidence="3" id="KW-0238">DNA-binding</keyword>
<dbReference type="PRINTS" id="PR00039">
    <property type="entry name" value="HTHLYSR"/>
</dbReference>
<comment type="caution">
    <text evidence="6">The sequence shown here is derived from an EMBL/GenBank/DDBJ whole genome shotgun (WGS) entry which is preliminary data.</text>
</comment>
<comment type="similarity">
    <text evidence="1">Belongs to the LysR transcriptional regulatory family.</text>
</comment>
<name>A0ABV5JBD1_9RHOB</name>
<sequence length="280" mass="31420">MQIRNFETFLAIADFGGFHGAAQHLNVTQTAVSARIKALEETLGTQLFSRGPGGTRLTASGRQFRPYAEQMLRTWSNVRVELSGQYKNRLSLRLGTQLSIWDPLLVDVAIWLETELGKLPMTLNYDHSMNMHEAVCQQLVDIAITNDAPVGTRFGVVELPPEKLLLVSDKASDFEDGDFPLFMNLELGAQYQAQLQDILPERSQQHIFLGNAMMGLRYLTKRGGIGYFPVNMLEEPLSKGELYLVRRAPEIVLSCYAVHLPENPARAQIKEVLSGFVQLR</sequence>
<dbReference type="EMBL" id="JBHMEA010000007">
    <property type="protein sequence ID" value="MFB9230420.1"/>
    <property type="molecule type" value="Genomic_DNA"/>
</dbReference>
<dbReference type="InterPro" id="IPR036390">
    <property type="entry name" value="WH_DNA-bd_sf"/>
</dbReference>
<evidence type="ECO:0000313" key="7">
    <source>
        <dbReference type="Proteomes" id="UP001589683"/>
    </source>
</evidence>
<dbReference type="PANTHER" id="PTHR30579">
    <property type="entry name" value="TRANSCRIPTIONAL REGULATOR"/>
    <property type="match status" value="1"/>
</dbReference>